<evidence type="ECO:0000313" key="18">
    <source>
        <dbReference type="EMBL" id="KAF6354512.1"/>
    </source>
</evidence>
<dbReference type="GO" id="GO:0000902">
    <property type="term" value="P:cell morphogenesis"/>
    <property type="evidence" value="ECO:0007669"/>
    <property type="project" value="TreeGrafter"/>
</dbReference>
<dbReference type="CDD" id="cd11304">
    <property type="entry name" value="Cadherin_repeat"/>
    <property type="match status" value="5"/>
</dbReference>
<keyword evidence="11" id="KW-0325">Glycoprotein</keyword>
<evidence type="ECO:0000256" key="3">
    <source>
        <dbReference type="ARBA" id="ARBA00022692"/>
    </source>
</evidence>
<keyword evidence="4" id="KW-0479">Metal-binding</keyword>
<protein>
    <submittedName>
        <fullName evidence="18">Cadherin 18</fullName>
    </submittedName>
</protein>
<keyword evidence="10 15" id="KW-0472">Membrane</keyword>
<dbReference type="VEuPathDB" id="HostDB:GeneID_118656306"/>
<feature type="transmembrane region" description="Helical" evidence="15">
    <location>
        <begin position="615"/>
        <end position="636"/>
    </location>
</feature>
<dbReference type="FunFam" id="2.60.40.60:FF:000012">
    <property type="entry name" value="Cadherin 24"/>
    <property type="match status" value="1"/>
</dbReference>
<dbReference type="GO" id="GO:0005912">
    <property type="term" value="C:adherens junction"/>
    <property type="evidence" value="ECO:0007669"/>
    <property type="project" value="TreeGrafter"/>
</dbReference>
<dbReference type="InterPro" id="IPR039808">
    <property type="entry name" value="Cadherin"/>
</dbReference>
<dbReference type="PROSITE" id="PS00232">
    <property type="entry name" value="CADHERIN_1"/>
    <property type="match status" value="2"/>
</dbReference>
<dbReference type="FunFam" id="2.60.40.60:FF:000017">
    <property type="entry name" value="Cadherin 24"/>
    <property type="match status" value="1"/>
</dbReference>
<dbReference type="Gene3D" id="4.10.900.10">
    <property type="entry name" value="TCF3-CBD (Catenin binding domain)"/>
    <property type="match status" value="1"/>
</dbReference>
<evidence type="ECO:0000256" key="1">
    <source>
        <dbReference type="ARBA" id="ARBA00004251"/>
    </source>
</evidence>
<dbReference type="GO" id="GO:0007156">
    <property type="term" value="P:homophilic cell adhesion via plasma membrane adhesion molecules"/>
    <property type="evidence" value="ECO:0007669"/>
    <property type="project" value="InterPro"/>
</dbReference>
<dbReference type="GO" id="GO:0005509">
    <property type="term" value="F:calcium ion binding"/>
    <property type="evidence" value="ECO:0007669"/>
    <property type="project" value="UniProtKB-UniRule"/>
</dbReference>
<keyword evidence="8 13" id="KW-0130">Cell adhesion</keyword>
<dbReference type="SUPFAM" id="SSF49313">
    <property type="entry name" value="Cadherin-like"/>
    <property type="match status" value="5"/>
</dbReference>
<feature type="domain" description="Cadherin" evidence="17">
    <location>
        <begin position="79"/>
        <end position="159"/>
    </location>
</feature>
<dbReference type="InterPro" id="IPR027397">
    <property type="entry name" value="Catenin-bd_sf"/>
</dbReference>
<keyword evidence="19" id="KW-1185">Reference proteome</keyword>
<keyword evidence="2" id="KW-1003">Cell membrane</keyword>
<dbReference type="Proteomes" id="UP000527355">
    <property type="component" value="Unassembled WGS sequence"/>
</dbReference>
<reference evidence="18 19" key="1">
    <citation type="journal article" date="2020" name="Nature">
        <title>Six reference-quality genomes reveal evolution of bat adaptations.</title>
        <authorList>
            <person name="Jebb D."/>
            <person name="Huang Z."/>
            <person name="Pippel M."/>
            <person name="Hughes G.M."/>
            <person name="Lavrichenko K."/>
            <person name="Devanna P."/>
            <person name="Winkler S."/>
            <person name="Jermiin L.S."/>
            <person name="Skirmuntt E.C."/>
            <person name="Katzourakis A."/>
            <person name="Burkitt-Gray L."/>
            <person name="Ray D.A."/>
            <person name="Sullivan K.A.M."/>
            <person name="Roscito J.G."/>
            <person name="Kirilenko B.M."/>
            <person name="Davalos L.M."/>
            <person name="Corthals A.P."/>
            <person name="Power M.L."/>
            <person name="Jones G."/>
            <person name="Ransome R.D."/>
            <person name="Dechmann D.K.N."/>
            <person name="Locatelli A.G."/>
            <person name="Puechmaille S.J."/>
            <person name="Fedrigo O."/>
            <person name="Jarvis E.D."/>
            <person name="Hiller M."/>
            <person name="Vernes S.C."/>
            <person name="Myers E.W."/>
            <person name="Teeling E.C."/>
        </authorList>
    </citation>
    <scope>NUCLEOTIDE SEQUENCE [LARGE SCALE GENOMIC DNA]</scope>
    <source>
        <strain evidence="18">MMyoMyo1</strain>
        <tissue evidence="18">Flight muscle</tissue>
    </source>
</reference>
<evidence type="ECO:0000256" key="12">
    <source>
        <dbReference type="PROSITE-ProRule" id="PRU00043"/>
    </source>
</evidence>
<dbReference type="AlphaFoldDB" id="A0A7J7XXV0"/>
<evidence type="ECO:0000256" key="11">
    <source>
        <dbReference type="ARBA" id="ARBA00023180"/>
    </source>
</evidence>
<evidence type="ECO:0000256" key="8">
    <source>
        <dbReference type="ARBA" id="ARBA00022889"/>
    </source>
</evidence>
<dbReference type="FunFam" id="2.60.40.60:FF:000014">
    <property type="entry name" value="Cadherin 8"/>
    <property type="match status" value="1"/>
</dbReference>
<feature type="domain" description="Cadherin" evidence="17">
    <location>
        <begin position="488"/>
        <end position="605"/>
    </location>
</feature>
<keyword evidence="7 12" id="KW-0106">Calcium</keyword>
<dbReference type="InterPro" id="IPR020894">
    <property type="entry name" value="Cadherin_CS"/>
</dbReference>
<dbReference type="GO" id="GO:0016477">
    <property type="term" value="P:cell migration"/>
    <property type="evidence" value="ECO:0007669"/>
    <property type="project" value="TreeGrafter"/>
</dbReference>
<feature type="domain" description="Cadherin" evidence="17">
    <location>
        <begin position="269"/>
        <end position="383"/>
    </location>
</feature>
<evidence type="ECO:0000256" key="13">
    <source>
        <dbReference type="RuleBase" id="RU003318"/>
    </source>
</evidence>
<feature type="signal peptide" evidence="16">
    <location>
        <begin position="1"/>
        <end position="24"/>
    </location>
</feature>
<dbReference type="EMBL" id="JABWUV010000005">
    <property type="protein sequence ID" value="KAF6354512.1"/>
    <property type="molecule type" value="Genomic_DNA"/>
</dbReference>
<dbReference type="FunFam" id="4.10.900.10:FF:000001">
    <property type="entry name" value="Cadherin 2"/>
    <property type="match status" value="1"/>
</dbReference>
<dbReference type="GO" id="GO:0044331">
    <property type="term" value="P:cell-cell adhesion mediated by cadherin"/>
    <property type="evidence" value="ECO:0007669"/>
    <property type="project" value="TreeGrafter"/>
</dbReference>
<dbReference type="InterPro" id="IPR015919">
    <property type="entry name" value="Cadherin-like_sf"/>
</dbReference>
<dbReference type="Gene3D" id="2.60.40.60">
    <property type="entry name" value="Cadherins"/>
    <property type="match status" value="5"/>
</dbReference>
<sequence>MKITSTSCICPVLVCLCFVQRCYGTAHHSSVKVTRNQTKHIEGETEVHHRPKRGWVWNQFFVLEEHMGPDPQYVGKLHSNSDKGDGSVKYILTGEGAGTIFIIDDTTGDIHSTKSLDREQKTHYVLHAQAIDRRTNKPLEPESEFIIKVQDINDNAPKFTDGPYIVTVPEMSDMGTSVLQVTATDADDPTYGNSARVVYSILQGQPYFSVDPKTGVIRTALHNMDREAREHYSVVIQAKDMAGQVGGLSGSTTVNITLTDVNDNPPRFPQKHYQLYVPESAQVGSAVGKIKANDADTGSNADMTYSIINGDGVGIFSISTDKETREGILSLKKPLNYEKKKSYTLNIEGANTHLDFRFSHLGPFKDATMLKIIVGDVDEPPLFSMPSYVMEVYENAKVGTVVGTVLAQDPDSANSLVRYFIDYNAEDDRFFNIDANTGSIKTTKVLDREETPWYNITVAASENDNPGLLSHVTVGIRVLDVNDNPPELAREYDIVVCENSKPGQVIHTISATDKDDFANGPRFNFFLDEHLSINPNFTLKDNEDNTASILTRRRRFSRTVQDVYYLPITISDGGIPSLSSSSTLTIRVCACERDGRVRTCHPEAFLSATGLSTGALIAILLCVVILLAIVVLFITLRRSKKEPLIISEEDVRENVVTYDDEGGGEEDTEAFDITALRNPSAAEELKYRRDIRPEVQLTPRHQASSTLESIDIQEFIKQRLAEADLDPSVPPYDSLQTYAYEGQRSEAGSISSLDSATTQSDQDYQYLGDWGPEFKKLAELYGEMESERTT</sequence>
<name>A0A7J7XXV0_MYOMY</name>
<evidence type="ECO:0000256" key="16">
    <source>
        <dbReference type="SAM" id="SignalP"/>
    </source>
</evidence>
<dbReference type="GO" id="GO:0016339">
    <property type="term" value="P:calcium-dependent cell-cell adhesion via plasma membrane cell adhesion molecules"/>
    <property type="evidence" value="ECO:0007669"/>
    <property type="project" value="TreeGrafter"/>
</dbReference>
<dbReference type="SMART" id="SM00112">
    <property type="entry name" value="CA"/>
    <property type="match status" value="5"/>
</dbReference>
<keyword evidence="9 15" id="KW-1133">Transmembrane helix</keyword>
<dbReference type="Pfam" id="PF01049">
    <property type="entry name" value="CADH_Y-type_LIR"/>
    <property type="match status" value="1"/>
</dbReference>
<dbReference type="InterPro" id="IPR002126">
    <property type="entry name" value="Cadherin-like_dom"/>
</dbReference>
<dbReference type="GO" id="GO:0045296">
    <property type="term" value="F:cadherin binding"/>
    <property type="evidence" value="ECO:0007669"/>
    <property type="project" value="TreeGrafter"/>
</dbReference>
<dbReference type="GO" id="GO:0034332">
    <property type="term" value="P:adherens junction organization"/>
    <property type="evidence" value="ECO:0007669"/>
    <property type="project" value="TreeGrafter"/>
</dbReference>
<dbReference type="PRINTS" id="PR00205">
    <property type="entry name" value="CADHERIN"/>
</dbReference>
<dbReference type="PANTHER" id="PTHR24027">
    <property type="entry name" value="CADHERIN-23"/>
    <property type="match status" value="1"/>
</dbReference>
<evidence type="ECO:0000256" key="14">
    <source>
        <dbReference type="RuleBase" id="RU004357"/>
    </source>
</evidence>
<dbReference type="InterPro" id="IPR000233">
    <property type="entry name" value="Cadherin_Y-type_LIR"/>
</dbReference>
<evidence type="ECO:0000256" key="2">
    <source>
        <dbReference type="ARBA" id="ARBA00022475"/>
    </source>
</evidence>
<feature type="domain" description="Cadherin" evidence="17">
    <location>
        <begin position="160"/>
        <end position="268"/>
    </location>
</feature>
<evidence type="ECO:0000256" key="6">
    <source>
        <dbReference type="ARBA" id="ARBA00022737"/>
    </source>
</evidence>
<keyword evidence="3 13" id="KW-0812">Transmembrane</keyword>
<evidence type="ECO:0000313" key="19">
    <source>
        <dbReference type="Proteomes" id="UP000527355"/>
    </source>
</evidence>
<feature type="domain" description="Cadherin" evidence="17">
    <location>
        <begin position="384"/>
        <end position="488"/>
    </location>
</feature>
<dbReference type="Pfam" id="PF00028">
    <property type="entry name" value="Cadherin"/>
    <property type="match status" value="5"/>
</dbReference>
<evidence type="ECO:0000256" key="9">
    <source>
        <dbReference type="ARBA" id="ARBA00022989"/>
    </source>
</evidence>
<comment type="subcellular location">
    <subcellularLocation>
        <location evidence="1 13">Cell membrane</location>
        <topology evidence="1 13">Single-pass type I membrane protein</topology>
    </subcellularLocation>
</comment>
<keyword evidence="5 16" id="KW-0732">Signal</keyword>
<organism evidence="18 19">
    <name type="scientific">Myotis myotis</name>
    <name type="common">Greater mouse-eared bat</name>
    <name type="synonym">Vespertilio myotis</name>
    <dbReference type="NCBI Taxonomy" id="51298"/>
    <lineage>
        <taxon>Eukaryota</taxon>
        <taxon>Metazoa</taxon>
        <taxon>Chordata</taxon>
        <taxon>Craniata</taxon>
        <taxon>Vertebrata</taxon>
        <taxon>Euteleostomi</taxon>
        <taxon>Mammalia</taxon>
        <taxon>Eutheria</taxon>
        <taxon>Laurasiatheria</taxon>
        <taxon>Chiroptera</taxon>
        <taxon>Yangochiroptera</taxon>
        <taxon>Vespertilionidae</taxon>
        <taxon>Myotis</taxon>
    </lineage>
</organism>
<feature type="chain" id="PRO_5029843676" evidence="16">
    <location>
        <begin position="25"/>
        <end position="790"/>
    </location>
</feature>
<comment type="function">
    <text evidence="14">Cadherins are calcium-dependent cell adhesion proteins.</text>
</comment>
<evidence type="ECO:0000259" key="17">
    <source>
        <dbReference type="PROSITE" id="PS50268"/>
    </source>
</evidence>
<evidence type="ECO:0000256" key="7">
    <source>
        <dbReference type="ARBA" id="ARBA00022837"/>
    </source>
</evidence>
<dbReference type="OrthoDB" id="6252479at2759"/>
<evidence type="ECO:0000256" key="4">
    <source>
        <dbReference type="ARBA" id="ARBA00022723"/>
    </source>
</evidence>
<dbReference type="GO" id="GO:0007043">
    <property type="term" value="P:cell-cell junction assembly"/>
    <property type="evidence" value="ECO:0007669"/>
    <property type="project" value="TreeGrafter"/>
</dbReference>
<dbReference type="PANTHER" id="PTHR24027:SF106">
    <property type="entry name" value="CADHERIN-18"/>
    <property type="match status" value="1"/>
</dbReference>
<evidence type="ECO:0000256" key="15">
    <source>
        <dbReference type="SAM" id="Phobius"/>
    </source>
</evidence>
<dbReference type="GO" id="GO:0008013">
    <property type="term" value="F:beta-catenin binding"/>
    <property type="evidence" value="ECO:0007669"/>
    <property type="project" value="TreeGrafter"/>
</dbReference>
<evidence type="ECO:0000256" key="10">
    <source>
        <dbReference type="ARBA" id="ARBA00023136"/>
    </source>
</evidence>
<dbReference type="FunFam" id="2.60.40.60:FF:000008">
    <property type="entry name" value="Cadherin 24"/>
    <property type="match status" value="1"/>
</dbReference>
<dbReference type="GO" id="GO:0016342">
    <property type="term" value="C:catenin complex"/>
    <property type="evidence" value="ECO:0007669"/>
    <property type="project" value="TreeGrafter"/>
</dbReference>
<accession>A0A7J7XXV0</accession>
<dbReference type="FunFam" id="2.60.40.60:FF:000009">
    <property type="entry name" value="Cadherin 24"/>
    <property type="match status" value="1"/>
</dbReference>
<gene>
    <name evidence="18" type="ORF">mMyoMyo1_002526</name>
</gene>
<comment type="caution">
    <text evidence="18">The sequence shown here is derived from an EMBL/GenBank/DDBJ whole genome shotgun (WGS) entry which is preliminary data.</text>
</comment>
<dbReference type="PROSITE" id="PS50268">
    <property type="entry name" value="CADHERIN_2"/>
    <property type="match status" value="5"/>
</dbReference>
<keyword evidence="6" id="KW-0677">Repeat</keyword>
<proteinExistence type="predicted"/>
<evidence type="ECO:0000256" key="5">
    <source>
        <dbReference type="ARBA" id="ARBA00022729"/>
    </source>
</evidence>